<evidence type="ECO:0000313" key="6">
    <source>
        <dbReference type="EMBL" id="GEA61187.1"/>
    </source>
</evidence>
<dbReference type="EMBL" id="BJLH01000010">
    <property type="protein sequence ID" value="GEA61187.1"/>
    <property type="molecule type" value="Genomic_DNA"/>
</dbReference>
<evidence type="ECO:0000313" key="7">
    <source>
        <dbReference type="Proteomes" id="UP000318242"/>
    </source>
</evidence>
<keyword evidence="2" id="KW-0805">Transcription regulation</keyword>
<dbReference type="SUPFAM" id="SSF46785">
    <property type="entry name" value="Winged helix' DNA-binding domain"/>
    <property type="match status" value="1"/>
</dbReference>
<dbReference type="PROSITE" id="PS50931">
    <property type="entry name" value="HTH_LYSR"/>
    <property type="match status" value="1"/>
</dbReference>
<dbReference type="OrthoDB" id="8557381at2"/>
<sequence>MSVSLDQLRAFVATVDNKGMAQAARQVGKHVSTIREQINTLEIDTGLELFIRHPRSLEVTPEGEQLYKSAIAMLKESALFDANVESILQGIPDKLTIAIDSGLLDSQIDQLLAQLLQTYPHISLKVQSNDTMQIKSAVLSGTVDIGLIFNTVYLHDELAMEKAYSFDVVRVIPTNWSVPTAVDIDALNDKLQLSLSFLDDIGMRNADVSSHRYMLSNSGIQILNLIKAGVGWGYLPRFTCEEALQNGEVELYQESTDSISQWTTNLIWQKQKALNPAMDFFIKEMKKFKNR</sequence>
<dbReference type="Gene3D" id="1.10.10.10">
    <property type="entry name" value="Winged helix-like DNA-binding domain superfamily/Winged helix DNA-binding domain"/>
    <property type="match status" value="1"/>
</dbReference>
<gene>
    <name evidence="6" type="ORF">VCO01S_23800</name>
</gene>
<keyword evidence="7" id="KW-1185">Reference proteome</keyword>
<evidence type="ECO:0000256" key="3">
    <source>
        <dbReference type="ARBA" id="ARBA00023125"/>
    </source>
</evidence>
<accession>A0A4Y3IPJ9</accession>
<dbReference type="InterPro" id="IPR000847">
    <property type="entry name" value="LysR_HTH_N"/>
</dbReference>
<feature type="domain" description="HTH lysR-type" evidence="5">
    <location>
        <begin position="3"/>
        <end position="60"/>
    </location>
</feature>
<keyword evidence="4" id="KW-0804">Transcription</keyword>
<name>A0A4Y3IPJ9_9VIBR</name>
<dbReference type="AlphaFoldDB" id="A0A4Y3IPJ9"/>
<comment type="caution">
    <text evidence="6">The sequence shown here is derived from an EMBL/GenBank/DDBJ whole genome shotgun (WGS) entry which is preliminary data.</text>
</comment>
<evidence type="ECO:0000256" key="2">
    <source>
        <dbReference type="ARBA" id="ARBA00023015"/>
    </source>
</evidence>
<comment type="similarity">
    <text evidence="1">Belongs to the LysR transcriptional regulatory family.</text>
</comment>
<dbReference type="Pfam" id="PF03466">
    <property type="entry name" value="LysR_substrate"/>
    <property type="match status" value="1"/>
</dbReference>
<dbReference type="CDD" id="cd05466">
    <property type="entry name" value="PBP2_LTTR_substrate"/>
    <property type="match status" value="1"/>
</dbReference>
<evidence type="ECO:0000256" key="4">
    <source>
        <dbReference type="ARBA" id="ARBA00023163"/>
    </source>
</evidence>
<dbReference type="GO" id="GO:0003700">
    <property type="term" value="F:DNA-binding transcription factor activity"/>
    <property type="evidence" value="ECO:0007669"/>
    <property type="project" value="InterPro"/>
</dbReference>
<proteinExistence type="inferred from homology"/>
<dbReference type="SUPFAM" id="SSF53850">
    <property type="entry name" value="Periplasmic binding protein-like II"/>
    <property type="match status" value="1"/>
</dbReference>
<organism evidence="6 7">
    <name type="scientific">Vibrio comitans NBRC 102076</name>
    <dbReference type="NCBI Taxonomy" id="1219078"/>
    <lineage>
        <taxon>Bacteria</taxon>
        <taxon>Pseudomonadati</taxon>
        <taxon>Pseudomonadota</taxon>
        <taxon>Gammaproteobacteria</taxon>
        <taxon>Vibrionales</taxon>
        <taxon>Vibrionaceae</taxon>
        <taxon>Vibrio</taxon>
    </lineage>
</organism>
<evidence type="ECO:0000256" key="1">
    <source>
        <dbReference type="ARBA" id="ARBA00009437"/>
    </source>
</evidence>
<dbReference type="PANTHER" id="PTHR30126">
    <property type="entry name" value="HTH-TYPE TRANSCRIPTIONAL REGULATOR"/>
    <property type="match status" value="1"/>
</dbReference>
<dbReference type="PANTHER" id="PTHR30126:SF91">
    <property type="entry name" value="LYSR FAMILY TRANSCRIPTIONAL REGULATOR"/>
    <property type="match status" value="1"/>
</dbReference>
<dbReference type="InterPro" id="IPR036388">
    <property type="entry name" value="WH-like_DNA-bd_sf"/>
</dbReference>
<dbReference type="InterPro" id="IPR036390">
    <property type="entry name" value="WH_DNA-bd_sf"/>
</dbReference>
<dbReference type="Proteomes" id="UP000318242">
    <property type="component" value="Unassembled WGS sequence"/>
</dbReference>
<keyword evidence="3" id="KW-0238">DNA-binding</keyword>
<dbReference type="Gene3D" id="3.40.190.290">
    <property type="match status" value="1"/>
</dbReference>
<reference evidence="6 7" key="1">
    <citation type="submission" date="2019-06" db="EMBL/GenBank/DDBJ databases">
        <title>Whole genome shotgun sequence of Vibrio comitans NBRC 102076.</title>
        <authorList>
            <person name="Hosoyama A."/>
            <person name="Uohara A."/>
            <person name="Ohji S."/>
            <person name="Ichikawa N."/>
        </authorList>
    </citation>
    <scope>NUCLEOTIDE SEQUENCE [LARGE SCALE GENOMIC DNA]</scope>
    <source>
        <strain evidence="6 7">NBRC 102076</strain>
    </source>
</reference>
<dbReference type="RefSeq" id="WP_141271572.1">
    <property type="nucleotide sequence ID" value="NZ_BJLH01000010.1"/>
</dbReference>
<dbReference type="Pfam" id="PF00126">
    <property type="entry name" value="HTH_1"/>
    <property type="match status" value="1"/>
</dbReference>
<protein>
    <submittedName>
        <fullName evidence="6">LysR family transcriptional regulator</fullName>
    </submittedName>
</protein>
<evidence type="ECO:0000259" key="5">
    <source>
        <dbReference type="PROSITE" id="PS50931"/>
    </source>
</evidence>
<dbReference type="GO" id="GO:0000976">
    <property type="term" value="F:transcription cis-regulatory region binding"/>
    <property type="evidence" value="ECO:0007669"/>
    <property type="project" value="TreeGrafter"/>
</dbReference>
<dbReference type="InterPro" id="IPR005119">
    <property type="entry name" value="LysR_subst-bd"/>
</dbReference>